<evidence type="ECO:0000313" key="2">
    <source>
        <dbReference type="Proteomes" id="UP000316798"/>
    </source>
</evidence>
<keyword evidence="2" id="KW-1185">Reference proteome</keyword>
<dbReference type="Proteomes" id="UP000316798">
    <property type="component" value="Chromosome"/>
</dbReference>
<dbReference type="EMBL" id="CP035503">
    <property type="protein sequence ID" value="QDL36047.1"/>
    <property type="molecule type" value="Genomic_DNA"/>
</dbReference>
<name>A0A515D6N0_9BURK</name>
<dbReference type="Pfam" id="PF14375">
    <property type="entry name" value="Cys_rich_CWC"/>
    <property type="match status" value="1"/>
</dbReference>
<dbReference type="KEGG" id="rhf:EUB48_01115"/>
<reference evidence="1 2" key="1">
    <citation type="submission" date="2019-01" db="EMBL/GenBank/DDBJ databases">
        <title>Genomic insights into a novel species Rhodoferax sp.</title>
        <authorList>
            <person name="Jin L."/>
        </authorList>
    </citation>
    <scope>NUCLEOTIDE SEQUENCE [LARGE SCALE GENOMIC DNA]</scope>
    <source>
        <strain evidence="1 2">CHu59-6-5</strain>
    </source>
</reference>
<evidence type="ECO:0008006" key="3">
    <source>
        <dbReference type="Google" id="ProtNLM"/>
    </source>
</evidence>
<dbReference type="InterPro" id="IPR032720">
    <property type="entry name" value="Cys_rich_CWC"/>
</dbReference>
<proteinExistence type="predicted"/>
<protein>
    <recommendedName>
        <fullName evidence="3">Cysteine-rich CWC family protein</fullName>
    </recommendedName>
</protein>
<evidence type="ECO:0000313" key="1">
    <source>
        <dbReference type="EMBL" id="QDL36047.1"/>
    </source>
</evidence>
<dbReference type="AlphaFoldDB" id="A0A515D6N0"/>
<accession>A0A515D6N0</accession>
<gene>
    <name evidence="1" type="ORF">EUB48_01115</name>
</gene>
<dbReference type="RefSeq" id="WP_142817143.1">
    <property type="nucleotide sequence ID" value="NZ_CP035503.1"/>
</dbReference>
<organism evidence="1 2">
    <name type="scientific">Rhodoferax sediminis</name>
    <dbReference type="NCBI Taxonomy" id="2509614"/>
    <lineage>
        <taxon>Bacteria</taxon>
        <taxon>Pseudomonadati</taxon>
        <taxon>Pseudomonadota</taxon>
        <taxon>Betaproteobacteria</taxon>
        <taxon>Burkholderiales</taxon>
        <taxon>Comamonadaceae</taxon>
        <taxon>Rhodoferax</taxon>
    </lineage>
</organism>
<dbReference type="OrthoDB" id="8912324at2"/>
<sequence>MPSLTFPDTAPDPSRCPLCGTPNQCAMETERVTGEPQPPCWCTQVQFPSAVLARVPASARAQACICRACASAQATNVTTLWL</sequence>